<dbReference type="Pfam" id="PF01232">
    <property type="entry name" value="Mannitol_dh"/>
    <property type="match status" value="1"/>
</dbReference>
<evidence type="ECO:0000259" key="8">
    <source>
        <dbReference type="Pfam" id="PF08125"/>
    </source>
</evidence>
<evidence type="ECO:0000256" key="5">
    <source>
        <dbReference type="ARBA" id="ARBA00023027"/>
    </source>
</evidence>
<dbReference type="OrthoDB" id="271711at2"/>
<dbReference type="RefSeq" id="WP_152196714.1">
    <property type="nucleotide sequence ID" value="NZ_VUKD01000007.1"/>
</dbReference>
<dbReference type="InterPro" id="IPR023027">
    <property type="entry name" value="Mannitol_DH_CS"/>
</dbReference>
<dbReference type="InterPro" id="IPR050988">
    <property type="entry name" value="Mannitol_DH/Oxidoreductase"/>
</dbReference>
<dbReference type="SUPFAM" id="SSF48179">
    <property type="entry name" value="6-phosphogluconate dehydrogenase C-terminal domain-like"/>
    <property type="match status" value="1"/>
</dbReference>
<dbReference type="InterPro" id="IPR013328">
    <property type="entry name" value="6PGD_dom2"/>
</dbReference>
<feature type="domain" description="Mannitol dehydrogenase N-terminal" evidence="7">
    <location>
        <begin position="28"/>
        <end position="278"/>
    </location>
</feature>
<evidence type="ECO:0000259" key="7">
    <source>
        <dbReference type="Pfam" id="PF01232"/>
    </source>
</evidence>
<dbReference type="PRINTS" id="PR00084">
    <property type="entry name" value="MTLDHDRGNASE"/>
</dbReference>
<evidence type="ECO:0000313" key="9">
    <source>
        <dbReference type="EMBL" id="MPV38031.1"/>
    </source>
</evidence>
<dbReference type="InterPro" id="IPR013131">
    <property type="entry name" value="Mannitol_DH_N"/>
</dbReference>
<dbReference type="Pfam" id="PF08125">
    <property type="entry name" value="Mannitol_dh_C"/>
    <property type="match status" value="1"/>
</dbReference>
<dbReference type="PANTHER" id="PTHR43362">
    <property type="entry name" value="MANNITOL DEHYDROGENASE DSF1-RELATED"/>
    <property type="match status" value="1"/>
</dbReference>
<dbReference type="GO" id="GO:0008926">
    <property type="term" value="F:mannitol-1-phosphate 5-dehydrogenase activity"/>
    <property type="evidence" value="ECO:0007669"/>
    <property type="project" value="UniProtKB-EC"/>
</dbReference>
<accession>A0A6N7EKS4</accession>
<protein>
    <recommendedName>
        <fullName evidence="3">Mannitol-1-phosphate 5-dehydrogenase</fullName>
        <ecNumber evidence="2">1.1.1.17</ecNumber>
    </recommendedName>
</protein>
<name>A0A6N7EKS4_9MICO</name>
<dbReference type="EC" id="1.1.1.17" evidence="2"/>
<sequence>MELSNATLPQVPARVTVPSYDRSQLRTGIVHIGVGHFHRAHHALYLDDLFNRGDAHDWAVTGVGIIPDHTDIRDALAAQDGLYTLTEKTADGQWDSRVIGAIHRYHHAPGDPDVVIDRLADPATRIVSLTITEGGYDVDDLTGEFLGNSALVRADLAADRPLNSAFGLVLEAMRKRRAEGLGGVTIMSCDNVQGNGHVARAAFLGFAQAKEPEMAKWMEDHLTFPNSMVDRVTPRTVDADRQHLLDEYGLTDRWPVTAEPFRQWVLEDNFVAGRPPYEQAGVEVVPDVVPYELMKLRLANGTHQALCYFGTLLGHEYVHEAIADPDIQAMLLRYIDDEAIPTLTPIHGTDFHAYGRTVLERFGNPQIRDSLTRICEDTSDRIPKFLLPAAFTQLQHGRSVEVCAAVVASWARYAEGVGENGEQIDVRDPLREELMSRASEQHTDPLAFLRNRAIFGDLADQPAFVEPYLKALNAMHTGGARAALRQLR</sequence>
<dbReference type="InterPro" id="IPR013118">
    <property type="entry name" value="Mannitol_DH_C"/>
</dbReference>
<dbReference type="GO" id="GO:0019594">
    <property type="term" value="P:mannitol metabolic process"/>
    <property type="evidence" value="ECO:0007669"/>
    <property type="project" value="InterPro"/>
</dbReference>
<evidence type="ECO:0000256" key="2">
    <source>
        <dbReference type="ARBA" id="ARBA00012939"/>
    </source>
</evidence>
<keyword evidence="5" id="KW-0520">NAD</keyword>
<evidence type="ECO:0000256" key="6">
    <source>
        <dbReference type="ARBA" id="ARBA00048615"/>
    </source>
</evidence>
<keyword evidence="4" id="KW-0560">Oxidoreductase</keyword>
<evidence type="ECO:0000313" key="10">
    <source>
        <dbReference type="Proteomes" id="UP000437709"/>
    </source>
</evidence>
<dbReference type="SUPFAM" id="SSF51735">
    <property type="entry name" value="NAD(P)-binding Rossmann-fold domains"/>
    <property type="match status" value="1"/>
</dbReference>
<feature type="domain" description="Mannitol dehydrogenase C-terminal" evidence="8">
    <location>
        <begin position="287"/>
        <end position="475"/>
    </location>
</feature>
<reference evidence="9 10" key="1">
    <citation type="submission" date="2019-10" db="EMBL/GenBank/DDBJ databases">
        <title>Georgenia wutianyii sp. nov. and Georgenia yuyongxinii sp. nov. isolated from plateau pika (Ochotona curzoniae) in the Qinghai-Tibet plateau of China.</title>
        <authorList>
            <person name="Tian Z."/>
        </authorList>
    </citation>
    <scope>NUCLEOTIDE SEQUENCE [LARGE SCALE GENOMIC DNA]</scope>
    <source>
        <strain evidence="9 10">JCM 19765</strain>
    </source>
</reference>
<gene>
    <name evidence="9" type="ORF">GB881_13415</name>
</gene>
<dbReference type="Gene3D" id="1.10.1040.10">
    <property type="entry name" value="N-(1-d-carboxylethyl)-l-norvaline Dehydrogenase, domain 2"/>
    <property type="match status" value="1"/>
</dbReference>
<dbReference type="Gene3D" id="3.40.50.720">
    <property type="entry name" value="NAD(P)-binding Rossmann-like Domain"/>
    <property type="match status" value="1"/>
</dbReference>
<dbReference type="Proteomes" id="UP000437709">
    <property type="component" value="Unassembled WGS sequence"/>
</dbReference>
<dbReference type="InterPro" id="IPR008927">
    <property type="entry name" value="6-PGluconate_DH-like_C_sf"/>
</dbReference>
<proteinExistence type="inferred from homology"/>
<comment type="similarity">
    <text evidence="1">Belongs to the mannitol dehydrogenase family.</text>
</comment>
<comment type="catalytic activity">
    <reaction evidence="6">
        <text>D-mannitol 1-phosphate + NAD(+) = beta-D-fructose 6-phosphate + NADH + H(+)</text>
        <dbReference type="Rhea" id="RHEA:19661"/>
        <dbReference type="ChEBI" id="CHEBI:15378"/>
        <dbReference type="ChEBI" id="CHEBI:57540"/>
        <dbReference type="ChEBI" id="CHEBI:57634"/>
        <dbReference type="ChEBI" id="CHEBI:57945"/>
        <dbReference type="ChEBI" id="CHEBI:61381"/>
        <dbReference type="EC" id="1.1.1.17"/>
    </reaction>
</comment>
<evidence type="ECO:0000256" key="3">
    <source>
        <dbReference type="ARBA" id="ARBA00016219"/>
    </source>
</evidence>
<organism evidence="9 10">
    <name type="scientific">Georgenia subflava</name>
    <dbReference type="NCBI Taxonomy" id="1622177"/>
    <lineage>
        <taxon>Bacteria</taxon>
        <taxon>Bacillati</taxon>
        <taxon>Actinomycetota</taxon>
        <taxon>Actinomycetes</taxon>
        <taxon>Micrococcales</taxon>
        <taxon>Bogoriellaceae</taxon>
        <taxon>Georgenia</taxon>
    </lineage>
</organism>
<dbReference type="InterPro" id="IPR036291">
    <property type="entry name" value="NAD(P)-bd_dom_sf"/>
</dbReference>
<dbReference type="PROSITE" id="PS00974">
    <property type="entry name" value="MANNITOL_DHGENASE"/>
    <property type="match status" value="1"/>
</dbReference>
<dbReference type="AlphaFoldDB" id="A0A6N7EKS4"/>
<evidence type="ECO:0000256" key="1">
    <source>
        <dbReference type="ARBA" id="ARBA00006541"/>
    </source>
</evidence>
<dbReference type="InterPro" id="IPR000669">
    <property type="entry name" value="Mannitol_DH"/>
</dbReference>
<comment type="caution">
    <text evidence="9">The sequence shown here is derived from an EMBL/GenBank/DDBJ whole genome shotgun (WGS) entry which is preliminary data.</text>
</comment>
<evidence type="ECO:0000256" key="4">
    <source>
        <dbReference type="ARBA" id="ARBA00023002"/>
    </source>
</evidence>
<dbReference type="PANTHER" id="PTHR43362:SF1">
    <property type="entry name" value="MANNITOL DEHYDROGENASE 2-RELATED"/>
    <property type="match status" value="1"/>
</dbReference>
<dbReference type="EMBL" id="WHPC01000060">
    <property type="protein sequence ID" value="MPV38031.1"/>
    <property type="molecule type" value="Genomic_DNA"/>
</dbReference>
<keyword evidence="10" id="KW-1185">Reference proteome</keyword>